<dbReference type="InterPro" id="IPR051104">
    <property type="entry name" value="FAD_monoxygenase"/>
</dbReference>
<evidence type="ECO:0000256" key="1">
    <source>
        <dbReference type="ARBA" id="ARBA00001974"/>
    </source>
</evidence>
<keyword evidence="7" id="KW-0472">Membrane</keyword>
<keyword evidence="7" id="KW-1133">Transmembrane helix</keyword>
<keyword evidence="10" id="KW-1185">Reference proteome</keyword>
<organism evidence="9 10">
    <name type="scientific">Fusarium albosuccineum</name>
    <dbReference type="NCBI Taxonomy" id="1237068"/>
    <lineage>
        <taxon>Eukaryota</taxon>
        <taxon>Fungi</taxon>
        <taxon>Dikarya</taxon>
        <taxon>Ascomycota</taxon>
        <taxon>Pezizomycotina</taxon>
        <taxon>Sordariomycetes</taxon>
        <taxon>Hypocreomycetidae</taxon>
        <taxon>Hypocreales</taxon>
        <taxon>Nectriaceae</taxon>
        <taxon>Fusarium</taxon>
        <taxon>Fusarium decemcellulare species complex</taxon>
    </lineage>
</organism>
<comment type="caution">
    <text evidence="9">The sequence shown here is derived from an EMBL/GenBank/DDBJ whole genome shotgun (WGS) entry which is preliminary data.</text>
</comment>
<dbReference type="GO" id="GO:0004497">
    <property type="term" value="F:monooxygenase activity"/>
    <property type="evidence" value="ECO:0007669"/>
    <property type="project" value="UniProtKB-KW"/>
</dbReference>
<dbReference type="PANTHER" id="PTHR46720">
    <property type="entry name" value="HYDROXYLASE, PUTATIVE (AFU_ORTHOLOGUE AFUA_3G01460)-RELATED"/>
    <property type="match status" value="1"/>
</dbReference>
<protein>
    <submittedName>
        <fullName evidence="9">Salicylate hydroxylase</fullName>
    </submittedName>
</protein>
<reference evidence="9 10" key="1">
    <citation type="submission" date="2020-01" db="EMBL/GenBank/DDBJ databases">
        <title>Identification and distribution of gene clusters putatively required for synthesis of sphingolipid metabolism inhibitors in phylogenetically diverse species of the filamentous fungus Fusarium.</title>
        <authorList>
            <person name="Kim H.-S."/>
            <person name="Busman M."/>
            <person name="Brown D.W."/>
            <person name="Divon H."/>
            <person name="Uhlig S."/>
            <person name="Proctor R.H."/>
        </authorList>
    </citation>
    <scope>NUCLEOTIDE SEQUENCE [LARGE SCALE GENOMIC DNA]</scope>
    <source>
        <strain evidence="9 10">NRRL 20459</strain>
    </source>
</reference>
<evidence type="ECO:0000256" key="7">
    <source>
        <dbReference type="SAM" id="Phobius"/>
    </source>
</evidence>
<comment type="cofactor">
    <cofactor evidence="1">
        <name>FAD</name>
        <dbReference type="ChEBI" id="CHEBI:57692"/>
    </cofactor>
</comment>
<evidence type="ECO:0000256" key="4">
    <source>
        <dbReference type="ARBA" id="ARBA00022827"/>
    </source>
</evidence>
<gene>
    <name evidence="9" type="ORF">FALBO_3299</name>
</gene>
<proteinExistence type="inferred from homology"/>
<dbReference type="OrthoDB" id="417877at2759"/>
<dbReference type="Proteomes" id="UP000554235">
    <property type="component" value="Unassembled WGS sequence"/>
</dbReference>
<evidence type="ECO:0000313" key="9">
    <source>
        <dbReference type="EMBL" id="KAF4469793.1"/>
    </source>
</evidence>
<keyword evidence="4" id="KW-0274">FAD</keyword>
<dbReference type="FunFam" id="3.50.50.60:FF:000153">
    <property type="entry name" value="Salicylate hydroxylase, putative"/>
    <property type="match status" value="1"/>
</dbReference>
<dbReference type="EMBL" id="JAADYS010000430">
    <property type="protein sequence ID" value="KAF4469793.1"/>
    <property type="molecule type" value="Genomic_DNA"/>
</dbReference>
<evidence type="ECO:0000313" key="10">
    <source>
        <dbReference type="Proteomes" id="UP000554235"/>
    </source>
</evidence>
<dbReference type="InterPro" id="IPR002938">
    <property type="entry name" value="FAD-bd"/>
</dbReference>
<dbReference type="Gene3D" id="3.50.50.60">
    <property type="entry name" value="FAD/NAD(P)-binding domain"/>
    <property type="match status" value="1"/>
</dbReference>
<dbReference type="SUPFAM" id="SSF51905">
    <property type="entry name" value="FAD/NAD(P)-binding domain"/>
    <property type="match status" value="1"/>
</dbReference>
<dbReference type="SUPFAM" id="SSF54373">
    <property type="entry name" value="FAD-linked reductases, C-terminal domain"/>
    <property type="match status" value="1"/>
</dbReference>
<keyword evidence="5" id="KW-0560">Oxidoreductase</keyword>
<evidence type="ECO:0000256" key="6">
    <source>
        <dbReference type="ARBA" id="ARBA00023033"/>
    </source>
</evidence>
<dbReference type="GO" id="GO:0071949">
    <property type="term" value="F:FAD binding"/>
    <property type="evidence" value="ECO:0007669"/>
    <property type="project" value="InterPro"/>
</dbReference>
<feature type="domain" description="FAD-binding" evidence="8">
    <location>
        <begin position="13"/>
        <end position="371"/>
    </location>
</feature>
<dbReference type="AlphaFoldDB" id="A0A8H4LKF9"/>
<sequence>MANSSQRAKPFTIAVVGGGIAGITLAIALHHRNVPVTLYERAPNFHEIGAGVSFTPNAVRAMQVCHPGIYDAFDRVCTWNGWESKRKTWFDFLDGVAEQEGAAFSIKTSLGQNGVHRAHFLDEMTKLLPSDRIQFGKQIEDAKEDASGKIIMTFSDGSTASADALIGCDGIRSRVRQLIVGADHPSARPTYSHKYAYRGLVEMDNAIEAIGEERARNACMHMGPNGHVLTFPVNHGQKLNIVAFRTTSENWENERMIRSAHRQEALDNFAGYNSTVTKLLNLTDEELNVWAIFDLGDHPVPTFYRGRICISGDAAHATSPHHGAGAGFCIEDSAVMAELLADQIVQSQQDIEAAFAVFDAERRERCQWLVQSSRRIGDCYEWRAEGVEGDVQKIEQEINERIGIISNLDTLDACNHARDQLAGKLVRERL</sequence>
<evidence type="ECO:0000256" key="2">
    <source>
        <dbReference type="ARBA" id="ARBA00007992"/>
    </source>
</evidence>
<dbReference type="InterPro" id="IPR036188">
    <property type="entry name" value="FAD/NAD-bd_sf"/>
</dbReference>
<dbReference type="PRINTS" id="PR00420">
    <property type="entry name" value="RNGMNOXGNASE"/>
</dbReference>
<keyword evidence="6" id="KW-0503">Monooxygenase</keyword>
<evidence type="ECO:0000256" key="3">
    <source>
        <dbReference type="ARBA" id="ARBA00022630"/>
    </source>
</evidence>
<keyword evidence="3" id="KW-0285">Flavoprotein</keyword>
<dbReference type="PANTHER" id="PTHR46720:SF3">
    <property type="entry name" value="FAD-BINDING DOMAIN-CONTAINING PROTEIN-RELATED"/>
    <property type="match status" value="1"/>
</dbReference>
<name>A0A8H4LKF9_9HYPO</name>
<keyword evidence="7" id="KW-0812">Transmembrane</keyword>
<feature type="transmembrane region" description="Helical" evidence="7">
    <location>
        <begin position="12"/>
        <end position="31"/>
    </location>
</feature>
<accession>A0A8H4LKF9</accession>
<evidence type="ECO:0000256" key="5">
    <source>
        <dbReference type="ARBA" id="ARBA00023002"/>
    </source>
</evidence>
<dbReference type="GO" id="GO:0044550">
    <property type="term" value="P:secondary metabolite biosynthetic process"/>
    <property type="evidence" value="ECO:0007669"/>
    <property type="project" value="UniProtKB-ARBA"/>
</dbReference>
<comment type="similarity">
    <text evidence="2">Belongs to the paxM FAD-dependent monooxygenase family.</text>
</comment>
<evidence type="ECO:0000259" key="8">
    <source>
        <dbReference type="Pfam" id="PF01494"/>
    </source>
</evidence>
<dbReference type="Pfam" id="PF01494">
    <property type="entry name" value="FAD_binding_3"/>
    <property type="match status" value="1"/>
</dbReference>